<dbReference type="GO" id="GO:0006612">
    <property type="term" value="P:protein targeting to membrane"/>
    <property type="evidence" value="ECO:0007669"/>
    <property type="project" value="TreeGrafter"/>
</dbReference>
<dbReference type="AlphaFoldDB" id="A0AAN7UHY5"/>
<evidence type="ECO:0000256" key="2">
    <source>
        <dbReference type="ARBA" id="ARBA00007732"/>
    </source>
</evidence>
<evidence type="ECO:0000256" key="3">
    <source>
        <dbReference type="ARBA" id="ARBA00011396"/>
    </source>
</evidence>
<evidence type="ECO:0000256" key="4">
    <source>
        <dbReference type="ARBA" id="ARBA00018463"/>
    </source>
</evidence>
<keyword evidence="5" id="KW-0256">Endoplasmic reticulum</keyword>
<comment type="subcellular location">
    <subcellularLocation>
        <location evidence="1">Endoplasmic reticulum membrane</location>
        <topology evidence="1">Peripheral membrane protein</topology>
    </subcellularLocation>
</comment>
<feature type="compositionally biased region" description="Polar residues" evidence="7">
    <location>
        <begin position="379"/>
        <end position="390"/>
    </location>
</feature>
<feature type="region of interest" description="Disordered" evidence="7">
    <location>
        <begin position="103"/>
        <end position="143"/>
    </location>
</feature>
<feature type="region of interest" description="Disordered" evidence="7">
    <location>
        <begin position="576"/>
        <end position="601"/>
    </location>
</feature>
<accession>A0AAN7UHY5</accession>
<protein>
    <recommendedName>
        <fullName evidence="4">Ras modification protein ERF4</fullName>
    </recommendedName>
</protein>
<comment type="similarity">
    <text evidence="2">Belongs to the ERF4 family.</text>
</comment>
<feature type="domain" description="Golgin subfamily A member 7/ERF4" evidence="8">
    <location>
        <begin position="445"/>
        <end position="569"/>
    </location>
</feature>
<dbReference type="PANTHER" id="PTHR13254">
    <property type="entry name" value="GOLGI AUTOANTIGEN, GOLGIN SUBFAMILY A, 7"/>
    <property type="match status" value="1"/>
</dbReference>
<dbReference type="Proteomes" id="UP001305414">
    <property type="component" value="Unassembled WGS sequence"/>
</dbReference>
<comment type="caution">
    <text evidence="9">The sequence shown here is derived from an EMBL/GenBank/DDBJ whole genome shotgun (WGS) entry which is preliminary data.</text>
</comment>
<keyword evidence="10" id="KW-1185">Reference proteome</keyword>
<feature type="compositionally biased region" description="Low complexity" evidence="7">
    <location>
        <begin position="394"/>
        <end position="408"/>
    </location>
</feature>
<dbReference type="InterPro" id="IPR019383">
    <property type="entry name" value="Golgin_A_7/ERF4"/>
</dbReference>
<name>A0AAN7UHY5_9PEZI</name>
<gene>
    <name evidence="9" type="ORF">RRF57_003723</name>
</gene>
<evidence type="ECO:0000313" key="10">
    <source>
        <dbReference type="Proteomes" id="UP001305414"/>
    </source>
</evidence>
<dbReference type="PANTHER" id="PTHR13254:SF0">
    <property type="entry name" value="GOLGIN SUBFAMILY A MEMBER 7_ERF4 DOMAIN-CONTAINING PROTEIN"/>
    <property type="match status" value="1"/>
</dbReference>
<feature type="region of interest" description="Disordered" evidence="7">
    <location>
        <begin position="28"/>
        <end position="58"/>
    </location>
</feature>
<feature type="region of interest" description="Disordered" evidence="7">
    <location>
        <begin position="349"/>
        <end position="420"/>
    </location>
</feature>
<feature type="compositionally biased region" description="Basic residues" evidence="7">
    <location>
        <begin position="128"/>
        <end position="138"/>
    </location>
</feature>
<dbReference type="InterPro" id="IPR051371">
    <property type="entry name" value="Ras_palmitoyltransferase"/>
</dbReference>
<dbReference type="Pfam" id="PF10256">
    <property type="entry name" value="Erf4"/>
    <property type="match status" value="1"/>
</dbReference>
<evidence type="ECO:0000256" key="1">
    <source>
        <dbReference type="ARBA" id="ARBA00004406"/>
    </source>
</evidence>
<reference evidence="9 10" key="1">
    <citation type="submission" date="2023-10" db="EMBL/GenBank/DDBJ databases">
        <title>Draft genome sequence of Xylaria bambusicola isolate GMP-LS, the root and basal stem rot pathogen of sugarcane in Indonesia.</title>
        <authorList>
            <person name="Selvaraj P."/>
            <person name="Muralishankar V."/>
            <person name="Muruganantham S."/>
            <person name="Sp S."/>
            <person name="Haryani S."/>
            <person name="Lau K.J.X."/>
            <person name="Naqvi N.I."/>
        </authorList>
    </citation>
    <scope>NUCLEOTIDE SEQUENCE [LARGE SCALE GENOMIC DNA]</scope>
    <source>
        <strain evidence="9">GMP-LS</strain>
    </source>
</reference>
<dbReference type="GO" id="GO:0005789">
    <property type="term" value="C:endoplasmic reticulum membrane"/>
    <property type="evidence" value="ECO:0007669"/>
    <property type="project" value="UniProtKB-SubCell"/>
</dbReference>
<evidence type="ECO:0000259" key="8">
    <source>
        <dbReference type="Pfam" id="PF10256"/>
    </source>
</evidence>
<organism evidence="9 10">
    <name type="scientific">Xylaria bambusicola</name>
    <dbReference type="NCBI Taxonomy" id="326684"/>
    <lineage>
        <taxon>Eukaryota</taxon>
        <taxon>Fungi</taxon>
        <taxon>Dikarya</taxon>
        <taxon>Ascomycota</taxon>
        <taxon>Pezizomycotina</taxon>
        <taxon>Sordariomycetes</taxon>
        <taxon>Xylariomycetidae</taxon>
        <taxon>Xylariales</taxon>
        <taxon>Xylariaceae</taxon>
        <taxon>Xylaria</taxon>
    </lineage>
</organism>
<evidence type="ECO:0000256" key="6">
    <source>
        <dbReference type="ARBA" id="ARBA00023136"/>
    </source>
</evidence>
<comment type="subunit">
    <text evidence="3">Interacts with ERF2.</text>
</comment>
<evidence type="ECO:0000313" key="9">
    <source>
        <dbReference type="EMBL" id="KAK5628008.1"/>
    </source>
</evidence>
<evidence type="ECO:0000256" key="7">
    <source>
        <dbReference type="SAM" id="MobiDB-lite"/>
    </source>
</evidence>
<feature type="region of interest" description="Disordered" evidence="7">
    <location>
        <begin position="163"/>
        <end position="219"/>
    </location>
</feature>
<evidence type="ECO:0000256" key="5">
    <source>
        <dbReference type="ARBA" id="ARBA00022824"/>
    </source>
</evidence>
<dbReference type="GO" id="GO:0031211">
    <property type="term" value="C:endoplasmic reticulum palmitoyltransferase complex"/>
    <property type="evidence" value="ECO:0007669"/>
    <property type="project" value="TreeGrafter"/>
</dbReference>
<proteinExistence type="inferred from homology"/>
<dbReference type="EMBL" id="JAWHQM010000006">
    <property type="protein sequence ID" value="KAK5628008.1"/>
    <property type="molecule type" value="Genomic_DNA"/>
</dbReference>
<keyword evidence="6" id="KW-0472">Membrane</keyword>
<sequence>MPVLEGPIPACMNSANLFLSPPLNRNAITKGGHRFPPSSRNGSSHHDSCTTRSRRQPNRIIRHLLPPTNQLLLQKDIASPAVAAAFVDKVGKAAHTGVIVSSQELGNPANPDYPTNPVLESTLDPTRSHSHHPHHHNHSNAQRTKFVHSNRLLPAPLRNRAARSESVNRFPRNIGNPGRLWNPTNSTPRTPPAVYTRPSRTARKRRPSTPPPPAVPFSHSVLDETSVLDDQAATGAGDYPLLTLPEQIQSRHPTPTRSSFQIEERRNKAKRISLPRSVRYSYSFGRTPGATSKEDQGFELLELKKEGLSTVGSHAKADYGVTETHQTSAVSQDLVYTQRADQPFRKIDKGKGKAVMSSTNDENASKGLSIDLERGPARLSQQNRRSSNLSVPRGIGSAISSSNSSIIGDPDQPGLGDEWGPQHPCFPHLNPYVPINSNEYNSTRIIRIRRDWLIAGDLAPTFSNMYPEILDPAGISEQEFRRVIEKLNGSLIPIFNPYSWRNMLDGVLGVLTAWLWEDLGLTNGKTKLNELEGWINKWNTEMEKTIGSEEGVVAPKIISLRRSGYMSLDFQIPNPEVSVSTSEPGSRSGPPPPDAVASTAA</sequence>